<dbReference type="AlphaFoldDB" id="A0AAN6E126"/>
<dbReference type="SMART" id="SM00829">
    <property type="entry name" value="PKS_ER"/>
    <property type="match status" value="1"/>
</dbReference>
<keyword evidence="5" id="KW-1185">Reference proteome</keyword>
<dbReference type="InterPro" id="IPR013149">
    <property type="entry name" value="ADH-like_C"/>
</dbReference>
<dbReference type="SUPFAM" id="SSF51735">
    <property type="entry name" value="NAD(P)-binding Rossmann-fold domains"/>
    <property type="match status" value="1"/>
</dbReference>
<dbReference type="InterPro" id="IPR047122">
    <property type="entry name" value="Trans-enoyl_RdTase-like"/>
</dbReference>
<dbReference type="Gene3D" id="3.40.50.720">
    <property type="entry name" value="NAD(P)-binding Rossmann-like Domain"/>
    <property type="match status" value="1"/>
</dbReference>
<dbReference type="InterPro" id="IPR036291">
    <property type="entry name" value="NAD(P)-bd_dom_sf"/>
</dbReference>
<dbReference type="GO" id="GO:0016651">
    <property type="term" value="F:oxidoreductase activity, acting on NAD(P)H"/>
    <property type="evidence" value="ECO:0007669"/>
    <property type="project" value="InterPro"/>
</dbReference>
<dbReference type="InterPro" id="IPR020843">
    <property type="entry name" value="ER"/>
</dbReference>
<dbReference type="Pfam" id="PF00107">
    <property type="entry name" value="ADH_zinc_N"/>
    <property type="match status" value="1"/>
</dbReference>
<comment type="caution">
    <text evidence="4">The sequence shown here is derived from an EMBL/GenBank/DDBJ whole genome shotgun (WGS) entry which is preliminary data.</text>
</comment>
<sequence>MSKPTNQAAYLVAKNTIPLEVRTAPYTPPGPDEVVIRTHAVAINPVDHIIQHLGNIMYTHLQYPEAILGFDVSGEVVQIGQQVTRFKLGDRVVANAVGTAKNRNLPSHCGFQLYTVLLPRMTSPIPETVPYEKAAVIPLGLSTAACGLFQKDQLALQHPSVPAPKPTGKTVLIWGGSTSVGCNAIQVAVAAGYEVITTCSPRNFAYVKSLGATEAYDYNSRTVVKDIIRAFKGRVTAGALSIGAGAADKCLDVLAGCKGDKVLSMATYPTPATPPKRFVFVQTVVTYLSGLLSLWIKAKRYGVRSAYIFADSLVDNEVGPMIYEQWLPKALAAGTFVAAPEAEVVGHGLENIQRAMDINRKGVSAKKVVVTL</sequence>
<evidence type="ECO:0000313" key="5">
    <source>
        <dbReference type="Proteomes" id="UP001203852"/>
    </source>
</evidence>
<organism evidence="4 5">
    <name type="scientific">Exophiala viscosa</name>
    <dbReference type="NCBI Taxonomy" id="2486360"/>
    <lineage>
        <taxon>Eukaryota</taxon>
        <taxon>Fungi</taxon>
        <taxon>Dikarya</taxon>
        <taxon>Ascomycota</taxon>
        <taxon>Pezizomycotina</taxon>
        <taxon>Eurotiomycetes</taxon>
        <taxon>Chaetothyriomycetidae</taxon>
        <taxon>Chaetothyriales</taxon>
        <taxon>Herpotrichiellaceae</taxon>
        <taxon>Exophiala</taxon>
    </lineage>
</organism>
<dbReference type="PANTHER" id="PTHR45348">
    <property type="entry name" value="HYPOTHETICAL OXIDOREDUCTASE (EUROFUNG)"/>
    <property type="match status" value="1"/>
</dbReference>
<feature type="domain" description="Enoyl reductase (ER)" evidence="3">
    <location>
        <begin position="16"/>
        <end position="370"/>
    </location>
</feature>
<accession>A0AAN6E126</accession>
<dbReference type="EMBL" id="MU404352">
    <property type="protein sequence ID" value="KAI1615003.1"/>
    <property type="molecule type" value="Genomic_DNA"/>
</dbReference>
<evidence type="ECO:0000256" key="2">
    <source>
        <dbReference type="ARBA" id="ARBA00023002"/>
    </source>
</evidence>
<name>A0AAN6E126_9EURO</name>
<dbReference type="InterPro" id="IPR011032">
    <property type="entry name" value="GroES-like_sf"/>
</dbReference>
<gene>
    <name evidence="4" type="ORF">EDD36DRAFT_380399</name>
</gene>
<dbReference type="InterPro" id="IPR013154">
    <property type="entry name" value="ADH-like_N"/>
</dbReference>
<dbReference type="SUPFAM" id="SSF50129">
    <property type="entry name" value="GroES-like"/>
    <property type="match status" value="1"/>
</dbReference>
<protein>
    <submittedName>
        <fullName evidence="4">Oxidoreductase</fullName>
    </submittedName>
</protein>
<comment type="similarity">
    <text evidence="1">Belongs to the zinc-containing alcohol dehydrogenase family.</text>
</comment>
<evidence type="ECO:0000256" key="1">
    <source>
        <dbReference type="ARBA" id="ARBA00008072"/>
    </source>
</evidence>
<proteinExistence type="inferred from homology"/>
<dbReference type="Gene3D" id="3.90.180.10">
    <property type="entry name" value="Medium-chain alcohol dehydrogenases, catalytic domain"/>
    <property type="match status" value="1"/>
</dbReference>
<evidence type="ECO:0000313" key="4">
    <source>
        <dbReference type="EMBL" id="KAI1615003.1"/>
    </source>
</evidence>
<reference evidence="4" key="1">
    <citation type="journal article" date="2022" name="bioRxiv">
        <title>Deciphering the potential niche of two novel black yeast fungi from a biological soil crust based on their genomes, phenotypes, and melanin regulation.</title>
        <authorList>
            <consortium name="DOE Joint Genome Institute"/>
            <person name="Carr E.C."/>
            <person name="Barton Q."/>
            <person name="Grambo S."/>
            <person name="Sullivan M."/>
            <person name="Renfro C.M."/>
            <person name="Kuo A."/>
            <person name="Pangilinan J."/>
            <person name="Lipzen A."/>
            <person name="Keymanesh K."/>
            <person name="Savage E."/>
            <person name="Barry K."/>
            <person name="Grigoriev I.V."/>
            <person name="Riekhof W.R."/>
            <person name="Harris S.S."/>
        </authorList>
    </citation>
    <scope>NUCLEOTIDE SEQUENCE</scope>
    <source>
        <strain evidence="4">JF 03-4F</strain>
    </source>
</reference>
<keyword evidence="2" id="KW-0560">Oxidoreductase</keyword>
<dbReference type="CDD" id="cd08249">
    <property type="entry name" value="enoyl_reductase_like"/>
    <property type="match status" value="1"/>
</dbReference>
<dbReference type="PANTHER" id="PTHR45348:SF2">
    <property type="entry name" value="ZINC-TYPE ALCOHOL DEHYDROGENASE-LIKE PROTEIN C2E1P3.01"/>
    <property type="match status" value="1"/>
</dbReference>
<dbReference type="Pfam" id="PF08240">
    <property type="entry name" value="ADH_N"/>
    <property type="match status" value="1"/>
</dbReference>
<dbReference type="Proteomes" id="UP001203852">
    <property type="component" value="Unassembled WGS sequence"/>
</dbReference>
<evidence type="ECO:0000259" key="3">
    <source>
        <dbReference type="SMART" id="SM00829"/>
    </source>
</evidence>